<dbReference type="EMBL" id="GGMR01011266">
    <property type="protein sequence ID" value="MBY23885.1"/>
    <property type="molecule type" value="Transcribed_RNA"/>
</dbReference>
<protein>
    <submittedName>
        <fullName evidence="1">Uncharacterized protein</fullName>
    </submittedName>
</protein>
<name>A0A2S2P384_SCHGA</name>
<reference evidence="1" key="1">
    <citation type="submission" date="2018-04" db="EMBL/GenBank/DDBJ databases">
        <title>Transcriptome of Schizaphis graminum biotype I.</title>
        <authorList>
            <person name="Scully E.D."/>
            <person name="Geib S.M."/>
            <person name="Palmer N.A."/>
            <person name="Koch K."/>
            <person name="Bradshaw J."/>
            <person name="Heng-Moss T."/>
            <person name="Sarath G."/>
        </authorList>
    </citation>
    <scope>NUCLEOTIDE SEQUENCE</scope>
</reference>
<accession>A0A2S2P384</accession>
<sequence length="108" mass="12518">MSQMSLPRNILNKKSLQPLSRFRAAVLMTIANLPWLKNDDYQSAPLDSFATIYMNNLILACKLSEISVFQKFILLKPPDDRTMFELETIEWMFAVGFKFFHLCPIVSI</sequence>
<proteinExistence type="predicted"/>
<evidence type="ECO:0000313" key="1">
    <source>
        <dbReference type="EMBL" id="MBY23885.1"/>
    </source>
</evidence>
<gene>
    <name evidence="1" type="ORF">g.58268</name>
</gene>
<dbReference type="AlphaFoldDB" id="A0A2S2P384"/>
<organism evidence="1">
    <name type="scientific">Schizaphis graminum</name>
    <name type="common">Green bug aphid</name>
    <dbReference type="NCBI Taxonomy" id="13262"/>
    <lineage>
        <taxon>Eukaryota</taxon>
        <taxon>Metazoa</taxon>
        <taxon>Ecdysozoa</taxon>
        <taxon>Arthropoda</taxon>
        <taxon>Hexapoda</taxon>
        <taxon>Insecta</taxon>
        <taxon>Pterygota</taxon>
        <taxon>Neoptera</taxon>
        <taxon>Paraneoptera</taxon>
        <taxon>Hemiptera</taxon>
        <taxon>Sternorrhyncha</taxon>
        <taxon>Aphidomorpha</taxon>
        <taxon>Aphidoidea</taxon>
        <taxon>Aphididae</taxon>
        <taxon>Aphidini</taxon>
        <taxon>Schizaphis</taxon>
    </lineage>
</organism>